<keyword evidence="4" id="KW-0411">Iron-sulfur</keyword>
<accession>A0A366MCV7</accession>
<keyword evidence="7" id="KW-1185">Reference proteome</keyword>
<feature type="domain" description="Iron-binding zinc finger CDGSH type" evidence="5">
    <location>
        <begin position="24"/>
        <end position="61"/>
    </location>
</feature>
<dbReference type="GO" id="GO:0051537">
    <property type="term" value="F:2 iron, 2 sulfur cluster binding"/>
    <property type="evidence" value="ECO:0007669"/>
    <property type="project" value="UniProtKB-KW"/>
</dbReference>
<proteinExistence type="predicted"/>
<dbReference type="InterPro" id="IPR042216">
    <property type="entry name" value="MitoNEET_CISD"/>
</dbReference>
<organism evidence="6 7">
    <name type="scientific">Candidatus Methanobinarius endosymbioticus</name>
    <dbReference type="NCBI Taxonomy" id="2006182"/>
    <lineage>
        <taxon>Archaea</taxon>
        <taxon>Methanobacteriati</taxon>
        <taxon>Methanobacteriota</taxon>
        <taxon>Methanomada group</taxon>
        <taxon>Methanobacteria</taxon>
        <taxon>Methanobacteriales</taxon>
        <taxon>Methanobacteriaceae</taxon>
        <taxon>Candidatus Methanobinarius</taxon>
    </lineage>
</organism>
<dbReference type="AlphaFoldDB" id="A0A366MCV7"/>
<evidence type="ECO:0000313" key="7">
    <source>
        <dbReference type="Proteomes" id="UP000253099"/>
    </source>
</evidence>
<keyword evidence="3" id="KW-0408">Iron</keyword>
<evidence type="ECO:0000313" key="6">
    <source>
        <dbReference type="EMBL" id="RBQ23329.1"/>
    </source>
</evidence>
<name>A0A366MCV7_9EURY</name>
<evidence type="ECO:0000259" key="5">
    <source>
        <dbReference type="SMART" id="SM00704"/>
    </source>
</evidence>
<evidence type="ECO:0000256" key="1">
    <source>
        <dbReference type="ARBA" id="ARBA00022714"/>
    </source>
</evidence>
<keyword evidence="1" id="KW-0001">2Fe-2S</keyword>
<reference evidence="6 7" key="1">
    <citation type="submission" date="2018-06" db="EMBL/GenBank/DDBJ databases">
        <title>Genomic insight into two independent archaeal endosymbiosis events.</title>
        <authorList>
            <person name="Lind A.E."/>
            <person name="Lewis W.H."/>
            <person name="Spang A."/>
            <person name="Guy L."/>
            <person name="Embley M.T."/>
            <person name="Ettema T.J.G."/>
        </authorList>
    </citation>
    <scope>NUCLEOTIDE SEQUENCE [LARGE SCALE GENOMIC DNA]</scope>
    <source>
        <strain evidence="6">NOE</strain>
    </source>
</reference>
<evidence type="ECO:0000256" key="2">
    <source>
        <dbReference type="ARBA" id="ARBA00022723"/>
    </source>
</evidence>
<dbReference type="Pfam" id="PF09360">
    <property type="entry name" value="zf-CDGSH"/>
    <property type="match status" value="1"/>
</dbReference>
<evidence type="ECO:0000256" key="4">
    <source>
        <dbReference type="ARBA" id="ARBA00023014"/>
    </source>
</evidence>
<gene>
    <name evidence="6" type="ORF">ALNOE001_08880</name>
</gene>
<dbReference type="SMART" id="SM00704">
    <property type="entry name" value="ZnF_CDGSH"/>
    <property type="match status" value="1"/>
</dbReference>
<protein>
    <recommendedName>
        <fullName evidence="5">Iron-binding zinc finger CDGSH type domain-containing protein</fullName>
    </recommendedName>
</protein>
<dbReference type="GO" id="GO:0005737">
    <property type="term" value="C:cytoplasm"/>
    <property type="evidence" value="ECO:0007669"/>
    <property type="project" value="UniProtKB-ARBA"/>
</dbReference>
<dbReference type="EMBL" id="NIZT01000025">
    <property type="protein sequence ID" value="RBQ23329.1"/>
    <property type="molecule type" value="Genomic_DNA"/>
</dbReference>
<comment type="caution">
    <text evidence="6">The sequence shown here is derived from an EMBL/GenBank/DDBJ whole genome shotgun (WGS) entry which is preliminary data.</text>
</comment>
<sequence length="87" mass="9811">MKIKITKEGSYIFSGNIPLYKETMVCDKEKIKSGETYALCRCGKSSNKPFCDGSPINYNFDGTELSELASKKIYKESLTVFETDSFI</sequence>
<dbReference type="InterPro" id="IPR018967">
    <property type="entry name" value="FeS-contain_CDGSH-typ"/>
</dbReference>
<evidence type="ECO:0000256" key="3">
    <source>
        <dbReference type="ARBA" id="ARBA00023004"/>
    </source>
</evidence>
<dbReference type="Gene3D" id="3.40.5.90">
    <property type="entry name" value="CDGSH iron-sulfur domain, mitoNEET-type"/>
    <property type="match status" value="1"/>
</dbReference>
<dbReference type="GO" id="GO:0046872">
    <property type="term" value="F:metal ion binding"/>
    <property type="evidence" value="ECO:0007669"/>
    <property type="project" value="UniProtKB-KW"/>
</dbReference>
<dbReference type="Proteomes" id="UP000253099">
    <property type="component" value="Unassembled WGS sequence"/>
</dbReference>
<keyword evidence="2" id="KW-0479">Metal-binding</keyword>